<dbReference type="EMBL" id="BAAAQY010000002">
    <property type="protein sequence ID" value="GAA2227011.1"/>
    <property type="molecule type" value="Genomic_DNA"/>
</dbReference>
<accession>A0ABN3DC94</accession>
<comment type="caution">
    <text evidence="1">The sequence shown here is derived from an EMBL/GenBank/DDBJ whole genome shotgun (WGS) entry which is preliminary data.</text>
</comment>
<keyword evidence="2" id="KW-1185">Reference proteome</keyword>
<organism evidence="1 2">
    <name type="scientific">Herbiconiux moechotypicola</name>
    <dbReference type="NCBI Taxonomy" id="637393"/>
    <lineage>
        <taxon>Bacteria</taxon>
        <taxon>Bacillati</taxon>
        <taxon>Actinomycetota</taxon>
        <taxon>Actinomycetes</taxon>
        <taxon>Micrococcales</taxon>
        <taxon>Microbacteriaceae</taxon>
        <taxon>Herbiconiux</taxon>
    </lineage>
</organism>
<reference evidence="1 2" key="1">
    <citation type="journal article" date="2019" name="Int. J. Syst. Evol. Microbiol.">
        <title>The Global Catalogue of Microorganisms (GCM) 10K type strain sequencing project: providing services to taxonomists for standard genome sequencing and annotation.</title>
        <authorList>
            <consortium name="The Broad Institute Genomics Platform"/>
            <consortium name="The Broad Institute Genome Sequencing Center for Infectious Disease"/>
            <person name="Wu L."/>
            <person name="Ma J."/>
        </authorList>
    </citation>
    <scope>NUCLEOTIDE SEQUENCE [LARGE SCALE GENOMIC DNA]</scope>
    <source>
        <strain evidence="1 2">JCM 16117</strain>
    </source>
</reference>
<sequence length="105" mass="11380">MAVDYSGEFPLPAKACGELALEMAEDWPNEIPVLVLSDEIAVNTVPTGFVVTGQTVADNPNRADRRWEWSCAYSSGDESATMETFVEEPMVPGTSLVPSPTGWRS</sequence>
<dbReference type="Proteomes" id="UP001500929">
    <property type="component" value="Unassembled WGS sequence"/>
</dbReference>
<protein>
    <submittedName>
        <fullName evidence="1">Uncharacterized protein</fullName>
    </submittedName>
</protein>
<evidence type="ECO:0000313" key="1">
    <source>
        <dbReference type="EMBL" id="GAA2227011.1"/>
    </source>
</evidence>
<name>A0ABN3DC94_9MICO</name>
<gene>
    <name evidence="1" type="ORF">GCM10009851_08890</name>
</gene>
<dbReference type="RefSeq" id="WP_259478178.1">
    <property type="nucleotide sequence ID" value="NZ_BAAAQY010000002.1"/>
</dbReference>
<proteinExistence type="predicted"/>
<evidence type="ECO:0000313" key="2">
    <source>
        <dbReference type="Proteomes" id="UP001500929"/>
    </source>
</evidence>